<dbReference type="GO" id="GO:0050660">
    <property type="term" value="F:flavin adenine dinucleotide binding"/>
    <property type="evidence" value="ECO:0007669"/>
    <property type="project" value="InterPro"/>
</dbReference>
<dbReference type="EC" id="1.8.1.4" evidence="3 16"/>
<dbReference type="InterPro" id="IPR001100">
    <property type="entry name" value="Pyr_nuc-diS_OxRdtase"/>
</dbReference>
<dbReference type="PIRSF" id="PIRSF000350">
    <property type="entry name" value="Mercury_reductase_MerA"/>
    <property type="match status" value="1"/>
</dbReference>
<keyword evidence="9 14" id="KW-0520">NAD</keyword>
<evidence type="ECO:0000256" key="1">
    <source>
        <dbReference type="ARBA" id="ARBA00004496"/>
    </source>
</evidence>
<dbReference type="GO" id="GO:0005737">
    <property type="term" value="C:cytoplasm"/>
    <property type="evidence" value="ECO:0007669"/>
    <property type="project" value="UniProtKB-SubCell"/>
</dbReference>
<dbReference type="Proteomes" id="UP000033220">
    <property type="component" value="Chromosome DSM 122"/>
</dbReference>
<evidence type="ECO:0000259" key="17">
    <source>
        <dbReference type="Pfam" id="PF02852"/>
    </source>
</evidence>
<evidence type="ECO:0000256" key="13">
    <source>
        <dbReference type="PIRSR" id="PIRSR000350-2"/>
    </source>
</evidence>
<dbReference type="GO" id="GO:0004148">
    <property type="term" value="F:dihydrolipoyl dehydrogenase (NADH) activity"/>
    <property type="evidence" value="ECO:0007669"/>
    <property type="project" value="UniProtKB-EC"/>
</dbReference>
<dbReference type="AlphaFoldDB" id="H6SLB1"/>
<feature type="active site" description="Proton acceptor" evidence="13">
    <location>
        <position position="425"/>
    </location>
</feature>
<dbReference type="PANTHER" id="PTHR22912">
    <property type="entry name" value="DISULFIDE OXIDOREDUCTASE"/>
    <property type="match status" value="1"/>
</dbReference>
<dbReference type="Gene3D" id="3.50.50.60">
    <property type="entry name" value="FAD/NAD(P)-binding domain"/>
    <property type="match status" value="2"/>
</dbReference>
<comment type="cofactor">
    <cofactor evidence="14 16">
        <name>FAD</name>
        <dbReference type="ChEBI" id="CHEBI:57692"/>
    </cofactor>
    <text evidence="14 16">Binds 1 FAD per subunit.</text>
</comment>
<keyword evidence="10" id="KW-1015">Disulfide bond</keyword>
<dbReference type="SUPFAM" id="SSF55424">
    <property type="entry name" value="FAD/NAD-linked reductases, dimerisation (C-terminal) domain"/>
    <property type="match status" value="1"/>
</dbReference>
<evidence type="ECO:0000256" key="10">
    <source>
        <dbReference type="ARBA" id="ARBA00023157"/>
    </source>
</evidence>
<evidence type="ECO:0000256" key="11">
    <source>
        <dbReference type="ARBA" id="ARBA00023284"/>
    </source>
</evidence>
<feature type="binding site" evidence="14">
    <location>
        <begin position="162"/>
        <end position="169"/>
    </location>
    <ligand>
        <name>NAD(+)</name>
        <dbReference type="ChEBI" id="CHEBI:57540"/>
    </ligand>
</feature>
<dbReference type="FunFam" id="3.30.390.30:FF:000001">
    <property type="entry name" value="Dihydrolipoyl dehydrogenase"/>
    <property type="match status" value="1"/>
</dbReference>
<evidence type="ECO:0000256" key="7">
    <source>
        <dbReference type="ARBA" id="ARBA00022827"/>
    </source>
</evidence>
<comment type="miscellaneous">
    <text evidence="16">The active site is a redox-active disulfide bond.</text>
</comment>
<dbReference type="eggNOG" id="COG1249">
    <property type="taxonomic scope" value="Bacteria"/>
</dbReference>
<feature type="domain" description="FAD/NAD(P)-binding" evidence="18">
    <location>
        <begin position="2"/>
        <end position="307"/>
    </location>
</feature>
<keyword evidence="5" id="KW-0963">Cytoplasm</keyword>
<evidence type="ECO:0000256" key="15">
    <source>
        <dbReference type="PIRSR" id="PIRSR000350-4"/>
    </source>
</evidence>
<dbReference type="KEGG" id="rpm:RSPPHO_02150"/>
<evidence type="ECO:0000313" key="19">
    <source>
        <dbReference type="EMBL" id="CCG08776.1"/>
    </source>
</evidence>
<accession>H6SLB1</accession>
<organism evidence="19 20">
    <name type="scientific">Pararhodospirillum photometricum DSM 122</name>
    <dbReference type="NCBI Taxonomy" id="1150469"/>
    <lineage>
        <taxon>Bacteria</taxon>
        <taxon>Pseudomonadati</taxon>
        <taxon>Pseudomonadota</taxon>
        <taxon>Alphaproteobacteria</taxon>
        <taxon>Rhodospirillales</taxon>
        <taxon>Rhodospirillaceae</taxon>
        <taxon>Pararhodospirillum</taxon>
    </lineage>
</organism>
<dbReference type="Gene3D" id="3.30.390.30">
    <property type="match status" value="1"/>
</dbReference>
<comment type="similarity">
    <text evidence="2 16">Belongs to the class-I pyridine nucleotide-disulfide oxidoreductase family.</text>
</comment>
<dbReference type="InterPro" id="IPR050151">
    <property type="entry name" value="Class-I_Pyr_Nuc-Dis_Oxidored"/>
</dbReference>
<dbReference type="STRING" id="1150469.RSPPHO_02150"/>
<dbReference type="PANTHER" id="PTHR22912:SF217">
    <property type="entry name" value="DIHYDROLIPOYL DEHYDROGENASE"/>
    <property type="match status" value="1"/>
</dbReference>
<evidence type="ECO:0000256" key="5">
    <source>
        <dbReference type="ARBA" id="ARBA00022490"/>
    </source>
</evidence>
<dbReference type="HOGENOM" id="CLU_016755_0_2_5"/>
<evidence type="ECO:0000313" key="20">
    <source>
        <dbReference type="Proteomes" id="UP000033220"/>
    </source>
</evidence>
<evidence type="ECO:0000256" key="9">
    <source>
        <dbReference type="ARBA" id="ARBA00023027"/>
    </source>
</evidence>
<evidence type="ECO:0000256" key="4">
    <source>
        <dbReference type="ARBA" id="ARBA00016961"/>
    </source>
</evidence>
<dbReference type="InterPro" id="IPR036188">
    <property type="entry name" value="FAD/NAD-bd_sf"/>
</dbReference>
<feature type="binding site" evidence="14">
    <location>
        <position position="252"/>
    </location>
    <ligand>
        <name>NAD(+)</name>
        <dbReference type="ChEBI" id="CHEBI:57540"/>
    </ligand>
</feature>
<keyword evidence="20" id="KW-1185">Reference proteome</keyword>
<keyword evidence="11 16" id="KW-0676">Redox-active center</keyword>
<dbReference type="Pfam" id="PF07992">
    <property type="entry name" value="Pyr_redox_2"/>
    <property type="match status" value="1"/>
</dbReference>
<evidence type="ECO:0000256" key="16">
    <source>
        <dbReference type="RuleBase" id="RU003692"/>
    </source>
</evidence>
<evidence type="ECO:0000256" key="2">
    <source>
        <dbReference type="ARBA" id="ARBA00007532"/>
    </source>
</evidence>
<dbReference type="EMBL" id="HE663493">
    <property type="protein sequence ID" value="CCG08776.1"/>
    <property type="molecule type" value="Genomic_DNA"/>
</dbReference>
<feature type="binding site" evidence="14">
    <location>
        <position position="185"/>
    </location>
    <ligand>
        <name>NAD(+)</name>
        <dbReference type="ChEBI" id="CHEBI:57540"/>
    </ligand>
</feature>
<feature type="binding site" evidence="14">
    <location>
        <position position="34"/>
    </location>
    <ligand>
        <name>FAD</name>
        <dbReference type="ChEBI" id="CHEBI:57692"/>
    </ligand>
</feature>
<dbReference type="GO" id="GO:0006103">
    <property type="term" value="P:2-oxoglutarate metabolic process"/>
    <property type="evidence" value="ECO:0007669"/>
    <property type="project" value="TreeGrafter"/>
</dbReference>
<dbReference type="PRINTS" id="PR00411">
    <property type="entry name" value="PNDRDTASEI"/>
</dbReference>
<comment type="catalytic activity">
    <reaction evidence="12 16">
        <text>N(6)-[(R)-dihydrolipoyl]-L-lysyl-[protein] + NAD(+) = N(6)-[(R)-lipoyl]-L-lysyl-[protein] + NADH + H(+)</text>
        <dbReference type="Rhea" id="RHEA:15045"/>
        <dbReference type="Rhea" id="RHEA-COMP:10474"/>
        <dbReference type="Rhea" id="RHEA-COMP:10475"/>
        <dbReference type="ChEBI" id="CHEBI:15378"/>
        <dbReference type="ChEBI" id="CHEBI:57540"/>
        <dbReference type="ChEBI" id="CHEBI:57945"/>
        <dbReference type="ChEBI" id="CHEBI:83099"/>
        <dbReference type="ChEBI" id="CHEBI:83100"/>
        <dbReference type="EC" id="1.8.1.4"/>
    </reaction>
</comment>
<dbReference type="PROSITE" id="PS00076">
    <property type="entry name" value="PYRIDINE_REDOX_1"/>
    <property type="match status" value="1"/>
</dbReference>
<evidence type="ECO:0000256" key="3">
    <source>
        <dbReference type="ARBA" id="ARBA00012608"/>
    </source>
</evidence>
<feature type="domain" description="Pyridine nucleotide-disulphide oxidoreductase dimerisation" evidence="17">
    <location>
        <begin position="327"/>
        <end position="435"/>
    </location>
</feature>
<dbReference type="InterPro" id="IPR016156">
    <property type="entry name" value="FAD/NAD-linked_Rdtase_dimer_sf"/>
</dbReference>
<dbReference type="Pfam" id="PF02852">
    <property type="entry name" value="Pyr_redox_dim"/>
    <property type="match status" value="1"/>
</dbReference>
<comment type="subcellular location">
    <subcellularLocation>
        <location evidence="1">Cytoplasm</location>
    </subcellularLocation>
</comment>
<keyword evidence="8 16" id="KW-0560">Oxidoreductase</keyword>
<dbReference type="SUPFAM" id="SSF51905">
    <property type="entry name" value="FAD/NAD(P)-binding domain"/>
    <property type="match status" value="1"/>
</dbReference>
<evidence type="ECO:0000256" key="12">
    <source>
        <dbReference type="ARBA" id="ARBA00049187"/>
    </source>
</evidence>
<dbReference type="NCBIfam" id="TIGR01350">
    <property type="entry name" value="lipoamide_DH"/>
    <property type="match status" value="1"/>
</dbReference>
<dbReference type="InterPro" id="IPR023753">
    <property type="entry name" value="FAD/NAD-binding_dom"/>
</dbReference>
<dbReference type="InterPro" id="IPR004099">
    <property type="entry name" value="Pyr_nucl-diS_OxRdtase_dimer"/>
</dbReference>
<feature type="binding site" evidence="14">
    <location>
        <position position="292"/>
    </location>
    <ligand>
        <name>FAD</name>
        <dbReference type="ChEBI" id="CHEBI:57692"/>
    </ligand>
</feature>
<reference evidence="19 20" key="1">
    <citation type="submission" date="2012-02" db="EMBL/GenBank/DDBJ databases">
        <title>Shotgun genome sequence of Phaeospirillum photometricum DSM 122.</title>
        <authorList>
            <person name="Duquesne K."/>
            <person name="Sturgis J."/>
        </authorList>
    </citation>
    <scope>NUCLEOTIDE SEQUENCE [LARGE SCALE GENOMIC DNA]</scope>
    <source>
        <strain evidence="20">DSM122</strain>
    </source>
</reference>
<proteinExistence type="inferred from homology"/>
<dbReference type="InterPro" id="IPR006258">
    <property type="entry name" value="Lipoamide_DH"/>
</dbReference>
<evidence type="ECO:0000256" key="8">
    <source>
        <dbReference type="ARBA" id="ARBA00023002"/>
    </source>
</evidence>
<keyword evidence="7 14" id="KW-0274">FAD</keyword>
<feature type="disulfide bond" description="Redox-active" evidence="15">
    <location>
        <begin position="25"/>
        <end position="30"/>
    </location>
</feature>
<evidence type="ECO:0000259" key="18">
    <source>
        <dbReference type="Pfam" id="PF07992"/>
    </source>
</evidence>
<dbReference type="InterPro" id="IPR012999">
    <property type="entry name" value="Pyr_OxRdtase_I_AS"/>
</dbReference>
<dbReference type="PRINTS" id="PR00368">
    <property type="entry name" value="FADPNR"/>
</dbReference>
<name>H6SLB1_PARPM</name>
<dbReference type="PATRIC" id="fig|1150469.3.peg.2417"/>
<evidence type="ECO:0000256" key="14">
    <source>
        <dbReference type="PIRSR" id="PIRSR000350-3"/>
    </source>
</evidence>
<feature type="binding site" evidence="14">
    <location>
        <position position="97"/>
    </location>
    <ligand>
        <name>FAD</name>
        <dbReference type="ChEBI" id="CHEBI:57692"/>
    </ligand>
</feature>
<gene>
    <name evidence="19" type="ORF">RSPPHO_02150</name>
</gene>
<protein>
    <recommendedName>
        <fullName evidence="4 16">Dihydrolipoyl dehydrogenase</fullName>
        <ecNumber evidence="3 16">1.8.1.4</ecNumber>
    </recommendedName>
</protein>
<evidence type="ECO:0000256" key="6">
    <source>
        <dbReference type="ARBA" id="ARBA00022630"/>
    </source>
</evidence>
<keyword evidence="14" id="KW-0547">Nucleotide-binding</keyword>
<sequence>MAALRAAQLGLSVVVIEREHLGGVCLNWGCIPTKALLRSAEVLRLAREAGSFGVSTGPVALDLEAAVRRSRSVAATLNGGVAHLLKKSKITVVMGEGRLEGPGRLVVQTATGVERVSAKNIILATGARPRVLPGLEPDGHRVWTARDAMVPPSLPGRLLIVGSGAIGIEFASFYAACGSRVTVVEVQDRILPLEDEEISALARAAFEKQGIGVMLGASVTGLRHDADTVTATLDVAGRAREVTVDRVLVSVGTVGNVEGLGLETTRVKVERGRVRTDAQCRTDEPGIYAIGDLTGPPWLAHKASHEGLIAVEAIAGHQPKPLDPLEVPACTYGHPQVASVGLTETAAKARGHKVRVGRFPFRANGKAIALGEPEGLVKTVFDAETGALLGAHLIGPEVTELIQGFVVARTLETTEAELMHTIFPHPTLSEAMAESVLDAYGRVLHF</sequence>
<keyword evidence="6 16" id="KW-0285">Flavoprotein</keyword>